<feature type="compositionally biased region" description="Basic and acidic residues" evidence="1">
    <location>
        <begin position="37"/>
        <end position="62"/>
    </location>
</feature>
<evidence type="ECO:0000313" key="3">
    <source>
        <dbReference type="EMBL" id="NZA28554.1"/>
    </source>
</evidence>
<gene>
    <name evidence="3" type="ORF">H0E84_19455</name>
</gene>
<feature type="chain" id="PRO_5033051251" evidence="2">
    <location>
        <begin position="33"/>
        <end position="126"/>
    </location>
</feature>
<name>A0A853JIJ0_9GAMM</name>
<organism evidence="3 4">
    <name type="scientific">Luteimonas salinisoli</name>
    <dbReference type="NCBI Taxonomy" id="2752307"/>
    <lineage>
        <taxon>Bacteria</taxon>
        <taxon>Pseudomonadati</taxon>
        <taxon>Pseudomonadota</taxon>
        <taxon>Gammaproteobacteria</taxon>
        <taxon>Lysobacterales</taxon>
        <taxon>Lysobacteraceae</taxon>
        <taxon>Luteimonas</taxon>
    </lineage>
</organism>
<dbReference type="Proteomes" id="UP000578091">
    <property type="component" value="Unassembled WGS sequence"/>
</dbReference>
<feature type="region of interest" description="Disordered" evidence="1">
    <location>
        <begin position="35"/>
        <end position="70"/>
    </location>
</feature>
<dbReference type="RefSeq" id="WP_180680317.1">
    <property type="nucleotide sequence ID" value="NZ_JACCKA010000094.1"/>
</dbReference>
<reference evidence="3 4" key="1">
    <citation type="submission" date="2020-07" db="EMBL/GenBank/DDBJ databases">
        <title>Luteimonas sp. SJ-92.</title>
        <authorList>
            <person name="Huang X.-X."/>
            <person name="Xu L."/>
            <person name="Sun J.-Q."/>
        </authorList>
    </citation>
    <scope>NUCLEOTIDE SEQUENCE [LARGE SCALE GENOMIC DNA]</scope>
    <source>
        <strain evidence="3 4">SJ-92</strain>
    </source>
</reference>
<protein>
    <submittedName>
        <fullName evidence="3">DUF2946 family protein</fullName>
    </submittedName>
</protein>
<feature type="region of interest" description="Disordered" evidence="1">
    <location>
        <begin position="99"/>
        <end position="126"/>
    </location>
</feature>
<accession>A0A853JIJ0</accession>
<dbReference type="EMBL" id="JACCKA010000094">
    <property type="protein sequence ID" value="NZA28554.1"/>
    <property type="molecule type" value="Genomic_DNA"/>
</dbReference>
<dbReference type="Pfam" id="PF11162">
    <property type="entry name" value="DUF2946"/>
    <property type="match status" value="1"/>
</dbReference>
<proteinExistence type="predicted"/>
<evidence type="ECO:0000313" key="4">
    <source>
        <dbReference type="Proteomes" id="UP000578091"/>
    </source>
</evidence>
<feature type="signal peptide" evidence="2">
    <location>
        <begin position="1"/>
        <end position="32"/>
    </location>
</feature>
<comment type="caution">
    <text evidence="3">The sequence shown here is derived from an EMBL/GenBank/DDBJ whole genome shotgun (WGS) entry which is preliminary data.</text>
</comment>
<dbReference type="InterPro" id="IPR021333">
    <property type="entry name" value="DUF2946"/>
</dbReference>
<evidence type="ECO:0000256" key="2">
    <source>
        <dbReference type="SAM" id="SignalP"/>
    </source>
</evidence>
<dbReference type="AlphaFoldDB" id="A0A853JIJ0"/>
<keyword evidence="4" id="KW-1185">Reference proteome</keyword>
<keyword evidence="2" id="KW-0732">Signal</keyword>
<evidence type="ECO:0000256" key="1">
    <source>
        <dbReference type="SAM" id="MobiDB-lite"/>
    </source>
</evidence>
<sequence length="126" mass="13124">MSRRPFHRWMSHLALGAALSLSLLPAAGRMFGADGAHAAHEADAGARNDHRGHDAKEGRERAPSPTSSAAADCGYCPLLAAAVTPSRRLPAVARLPAAAARFGDRADPRPLRRHPAGLGSRGPPNA</sequence>